<protein>
    <submittedName>
        <fullName evidence="2">Uncharacterized protein</fullName>
    </submittedName>
</protein>
<evidence type="ECO:0000313" key="3">
    <source>
        <dbReference type="Proteomes" id="UP001189429"/>
    </source>
</evidence>
<keyword evidence="3" id="KW-1185">Reference proteome</keyword>
<evidence type="ECO:0000256" key="1">
    <source>
        <dbReference type="SAM" id="MobiDB-lite"/>
    </source>
</evidence>
<accession>A0ABN9PSQ2</accession>
<feature type="region of interest" description="Disordered" evidence="1">
    <location>
        <begin position="100"/>
        <end position="119"/>
    </location>
</feature>
<name>A0ABN9PSQ2_9DINO</name>
<evidence type="ECO:0000313" key="2">
    <source>
        <dbReference type="EMBL" id="CAK0796009.1"/>
    </source>
</evidence>
<dbReference type="Proteomes" id="UP001189429">
    <property type="component" value="Unassembled WGS sequence"/>
</dbReference>
<feature type="non-terminal residue" evidence="2">
    <location>
        <position position="1"/>
    </location>
</feature>
<dbReference type="EMBL" id="CAUYUJ010001447">
    <property type="protein sequence ID" value="CAK0796009.1"/>
    <property type="molecule type" value="Genomic_DNA"/>
</dbReference>
<sequence>ASALWQKGRARAMSSRPLWARSDHSLTEPDEADLLAVAESEEDGSTQRTGTGAAAPSCAGVSEETVALLRQVNQLERRSAEQDSALAELASAVRRLRERSAEAEEKEAECRATCEPCSR</sequence>
<proteinExistence type="predicted"/>
<feature type="region of interest" description="Disordered" evidence="1">
    <location>
        <begin position="39"/>
        <end position="58"/>
    </location>
</feature>
<reference evidence="2" key="1">
    <citation type="submission" date="2023-10" db="EMBL/GenBank/DDBJ databases">
        <authorList>
            <person name="Chen Y."/>
            <person name="Shah S."/>
            <person name="Dougan E. K."/>
            <person name="Thang M."/>
            <person name="Chan C."/>
        </authorList>
    </citation>
    <scope>NUCLEOTIDE SEQUENCE [LARGE SCALE GENOMIC DNA]</scope>
</reference>
<comment type="caution">
    <text evidence="2">The sequence shown here is derived from an EMBL/GenBank/DDBJ whole genome shotgun (WGS) entry which is preliminary data.</text>
</comment>
<organism evidence="2 3">
    <name type="scientific">Prorocentrum cordatum</name>
    <dbReference type="NCBI Taxonomy" id="2364126"/>
    <lineage>
        <taxon>Eukaryota</taxon>
        <taxon>Sar</taxon>
        <taxon>Alveolata</taxon>
        <taxon>Dinophyceae</taxon>
        <taxon>Prorocentrales</taxon>
        <taxon>Prorocentraceae</taxon>
        <taxon>Prorocentrum</taxon>
    </lineage>
</organism>
<gene>
    <name evidence="2" type="ORF">PCOR1329_LOCUS5498</name>
</gene>